<dbReference type="OrthoDB" id="798290at2"/>
<dbReference type="RefSeq" id="WP_124396733.1">
    <property type="nucleotide sequence ID" value="NZ_BHZE01000001.1"/>
</dbReference>
<sequence>MFDSREYEFSDITLILGGRDVTGVRGIKYTVKQEKELVYGKGKEPLKIQSGNKSYEGELTLLQSELEALIAVSPDKSILSLQLDAVVAYGNPSQGDVMITDVLQGIQFTEETKESKTGDKFLEIRLPFIFLRKKAQYS</sequence>
<gene>
    <name evidence="1" type="ORF">JCM31826_01400</name>
</gene>
<keyword evidence="2" id="KW-1185">Reference proteome</keyword>
<name>A0A401XI39_9FLAO</name>
<comment type="caution">
    <text evidence="1">The sequence shown here is derived from an EMBL/GenBank/DDBJ whole genome shotgun (WGS) entry which is preliminary data.</text>
</comment>
<evidence type="ECO:0000313" key="2">
    <source>
        <dbReference type="Proteomes" id="UP000286715"/>
    </source>
</evidence>
<reference evidence="1 2" key="1">
    <citation type="submission" date="2018-11" db="EMBL/GenBank/DDBJ databases">
        <title>Schleiferia aggregans sp. nov., a moderately thermophilic heterotrophic bacterium isolated from microbial mats at a terrestrial hot spring.</title>
        <authorList>
            <person name="Iino T."/>
            <person name="Ohkuma M."/>
            <person name="Haruta S."/>
        </authorList>
    </citation>
    <scope>NUCLEOTIDE SEQUENCE [LARGE SCALE GENOMIC DNA]</scope>
    <source>
        <strain evidence="1 2">LA</strain>
    </source>
</reference>
<dbReference type="AlphaFoldDB" id="A0A401XI39"/>
<dbReference type="Proteomes" id="UP000286715">
    <property type="component" value="Unassembled WGS sequence"/>
</dbReference>
<dbReference type="EMBL" id="BHZE01000001">
    <property type="protein sequence ID" value="GCD76658.1"/>
    <property type="molecule type" value="Genomic_DNA"/>
</dbReference>
<protein>
    <submittedName>
        <fullName evidence="1">Uncharacterized protein</fullName>
    </submittedName>
</protein>
<accession>A0A401XI39</accession>
<evidence type="ECO:0000313" key="1">
    <source>
        <dbReference type="EMBL" id="GCD76658.1"/>
    </source>
</evidence>
<proteinExistence type="predicted"/>
<organism evidence="1 2">
    <name type="scientific">Thermaurantimonas aggregans</name>
    <dbReference type="NCBI Taxonomy" id="2173829"/>
    <lineage>
        <taxon>Bacteria</taxon>
        <taxon>Pseudomonadati</taxon>
        <taxon>Bacteroidota</taxon>
        <taxon>Flavobacteriia</taxon>
        <taxon>Flavobacteriales</taxon>
        <taxon>Schleiferiaceae</taxon>
        <taxon>Thermaurantimonas</taxon>
    </lineage>
</organism>